<dbReference type="EMBL" id="IACM01179584">
    <property type="protein sequence ID" value="LAB44079.1"/>
    <property type="molecule type" value="Transcribed_RNA"/>
</dbReference>
<accession>A0A2D4NG00</accession>
<reference evidence="1" key="1">
    <citation type="submission" date="2017-07" db="EMBL/GenBank/DDBJ databases">
        <authorList>
            <person name="Mikheyev A."/>
            <person name="Grau M."/>
        </authorList>
    </citation>
    <scope>NUCLEOTIDE SEQUENCE</scope>
    <source>
        <tissue evidence="1">Venom_gland</tissue>
    </source>
</reference>
<sequence>MEGCRTSFNVSCRGTSSIIGFLHETVSYRKENPVGSFKMCLEQEHPTLATRRPVDFELNFLAGWGILGVEAHKTSKLPKLDILGPEPASGQFWGSFCCLWPTERGRDGVLALPLSTVLGRFHSFFSCVCVAGQGVSCGLNVQCLEKCGLPCSCIEGDYSLQQTLELILDGIPNQ</sequence>
<proteinExistence type="predicted"/>
<reference evidence="1" key="2">
    <citation type="submission" date="2017-11" db="EMBL/GenBank/DDBJ databases">
        <title>Coralsnake Venomics: Analyses of Venom Gland Transcriptomes and Proteomes of Six Brazilian Taxa.</title>
        <authorList>
            <person name="Aird S.D."/>
            <person name="Jorge da Silva N."/>
            <person name="Qiu L."/>
            <person name="Villar-Briones A."/>
            <person name="Aparecida-Saddi V."/>
            <person name="Campos-Telles M.P."/>
            <person name="Grau M."/>
            <person name="Mikheyev A.S."/>
        </authorList>
    </citation>
    <scope>NUCLEOTIDE SEQUENCE</scope>
    <source>
        <tissue evidence="1">Venom_gland</tissue>
    </source>
</reference>
<name>A0A2D4NG00_9SAUR</name>
<dbReference type="AlphaFoldDB" id="A0A2D4NG00"/>
<protein>
    <submittedName>
        <fullName evidence="1">Uncharacterized protein</fullName>
    </submittedName>
</protein>
<evidence type="ECO:0000313" key="1">
    <source>
        <dbReference type="EMBL" id="LAB44079.1"/>
    </source>
</evidence>
<organism evidence="1">
    <name type="scientific">Micrurus spixii</name>
    <name type="common">Amazon coral snake</name>
    <dbReference type="NCBI Taxonomy" id="129469"/>
    <lineage>
        <taxon>Eukaryota</taxon>
        <taxon>Metazoa</taxon>
        <taxon>Chordata</taxon>
        <taxon>Craniata</taxon>
        <taxon>Vertebrata</taxon>
        <taxon>Euteleostomi</taxon>
        <taxon>Lepidosauria</taxon>
        <taxon>Squamata</taxon>
        <taxon>Bifurcata</taxon>
        <taxon>Unidentata</taxon>
        <taxon>Episquamata</taxon>
        <taxon>Toxicofera</taxon>
        <taxon>Serpentes</taxon>
        <taxon>Colubroidea</taxon>
        <taxon>Elapidae</taxon>
        <taxon>Elapinae</taxon>
        <taxon>Micrurus</taxon>
    </lineage>
</organism>